<organism evidence="5">
    <name type="scientific">bioreactor metagenome</name>
    <dbReference type="NCBI Taxonomy" id="1076179"/>
    <lineage>
        <taxon>unclassified sequences</taxon>
        <taxon>metagenomes</taxon>
        <taxon>ecological metagenomes</taxon>
    </lineage>
</organism>
<dbReference type="InterPro" id="IPR010914">
    <property type="entry name" value="RsgA_GTPase_dom"/>
</dbReference>
<proteinExistence type="predicted"/>
<dbReference type="PANTHER" id="PTHR32120:SF11">
    <property type="entry name" value="SMALL RIBOSOMAL SUBUNIT BIOGENESIS GTPASE RSGA 1, MITOCHONDRIAL-RELATED"/>
    <property type="match status" value="1"/>
</dbReference>
<dbReference type="PANTHER" id="PTHR32120">
    <property type="entry name" value="SMALL RIBOSOMAL SUBUNIT BIOGENESIS GTPASE RSGA"/>
    <property type="match status" value="1"/>
</dbReference>
<name>A0A645FZV5_9ZZZZ</name>
<sequence>MTIDKILTRKNHLVRPLVANIDQLVIVSSLEEPLFSFELIFKYLTFANFNHIPAKIIITKTDINKDLSIINEIKKVFSLIEIPVFFVSNKTGEGIESIKVLFKEKITALMGQSGVGKSSFINIVDPLFKREVGEYSKALGRGKHKTKEVILLPFGNGYIADTPGFSSLELNMTKQQLAENFPGFTKLHLECAYSNCLHLSEPNCAVKKSLELGKIPSIVYDCYIKMSSEALTFYRR</sequence>
<evidence type="ECO:0000256" key="2">
    <source>
        <dbReference type="ARBA" id="ARBA00023134"/>
    </source>
</evidence>
<reference evidence="5" key="1">
    <citation type="submission" date="2019-08" db="EMBL/GenBank/DDBJ databases">
        <authorList>
            <person name="Kucharzyk K."/>
            <person name="Murdoch R.W."/>
            <person name="Higgins S."/>
            <person name="Loffler F."/>
        </authorList>
    </citation>
    <scope>NUCLEOTIDE SEQUENCE</scope>
</reference>
<evidence type="ECO:0000259" key="4">
    <source>
        <dbReference type="PROSITE" id="PS51721"/>
    </source>
</evidence>
<dbReference type="InterPro" id="IPR030378">
    <property type="entry name" value="G_CP_dom"/>
</dbReference>
<dbReference type="SUPFAM" id="SSF52540">
    <property type="entry name" value="P-loop containing nucleoside triphosphate hydrolases"/>
    <property type="match status" value="1"/>
</dbReference>
<dbReference type="GO" id="GO:0005525">
    <property type="term" value="F:GTP binding"/>
    <property type="evidence" value="ECO:0007669"/>
    <property type="project" value="UniProtKB-KW"/>
</dbReference>
<accession>A0A645FZV5</accession>
<dbReference type="NCBIfam" id="TIGR00157">
    <property type="entry name" value="ribosome small subunit-dependent GTPase A"/>
    <property type="match status" value="1"/>
</dbReference>
<dbReference type="InterPro" id="IPR004881">
    <property type="entry name" value="Ribosome_biogen_GTPase_RsgA"/>
</dbReference>
<dbReference type="Pfam" id="PF03193">
    <property type="entry name" value="RsgA_GTPase"/>
    <property type="match status" value="1"/>
</dbReference>
<dbReference type="PROSITE" id="PS51721">
    <property type="entry name" value="G_CP"/>
    <property type="match status" value="1"/>
</dbReference>
<dbReference type="CDD" id="cd01854">
    <property type="entry name" value="YjeQ_EngC"/>
    <property type="match status" value="1"/>
</dbReference>
<evidence type="ECO:0000259" key="3">
    <source>
        <dbReference type="PROSITE" id="PS50936"/>
    </source>
</evidence>
<dbReference type="InterPro" id="IPR027417">
    <property type="entry name" value="P-loop_NTPase"/>
</dbReference>
<dbReference type="Gene3D" id="1.10.40.50">
    <property type="entry name" value="Probable gtpase engc, domain 3"/>
    <property type="match status" value="1"/>
</dbReference>
<evidence type="ECO:0000256" key="1">
    <source>
        <dbReference type="ARBA" id="ARBA00022741"/>
    </source>
</evidence>
<dbReference type="PROSITE" id="PS50936">
    <property type="entry name" value="ENGC_GTPASE"/>
    <property type="match status" value="1"/>
</dbReference>
<feature type="domain" description="CP-type G" evidence="4">
    <location>
        <begin position="10"/>
        <end position="168"/>
    </location>
</feature>
<keyword evidence="1" id="KW-0547">Nucleotide-binding</keyword>
<keyword evidence="5" id="KW-0378">Hydrolase</keyword>
<dbReference type="GO" id="GO:0003924">
    <property type="term" value="F:GTPase activity"/>
    <property type="evidence" value="ECO:0007669"/>
    <property type="project" value="InterPro"/>
</dbReference>
<dbReference type="AlphaFoldDB" id="A0A645FZV5"/>
<keyword evidence="2" id="KW-0342">GTP-binding</keyword>
<feature type="domain" description="EngC GTPase" evidence="3">
    <location>
        <begin position="19"/>
        <end position="166"/>
    </location>
</feature>
<dbReference type="EMBL" id="VSSQ01067762">
    <property type="protein sequence ID" value="MPN20097.1"/>
    <property type="molecule type" value="Genomic_DNA"/>
</dbReference>
<dbReference type="EC" id="3.6.1.-" evidence="5"/>
<comment type="caution">
    <text evidence="5">The sequence shown here is derived from an EMBL/GenBank/DDBJ whole genome shotgun (WGS) entry which is preliminary data.</text>
</comment>
<evidence type="ECO:0000313" key="5">
    <source>
        <dbReference type="EMBL" id="MPN20097.1"/>
    </source>
</evidence>
<gene>
    <name evidence="5" type="primary">rsgA_59</name>
    <name evidence="5" type="ORF">SDC9_167474</name>
</gene>
<dbReference type="Gene3D" id="3.40.50.300">
    <property type="entry name" value="P-loop containing nucleotide triphosphate hydrolases"/>
    <property type="match status" value="1"/>
</dbReference>
<protein>
    <submittedName>
        <fullName evidence="5">Small ribosomal subunit biogenesis GTPase RsgA</fullName>
        <ecNumber evidence="5">3.6.1.-</ecNumber>
    </submittedName>
</protein>